<protein>
    <submittedName>
        <fullName evidence="1">Uncharacterized protein</fullName>
    </submittedName>
</protein>
<gene>
    <name evidence="1" type="ORF">PMAYCL1PPCAC_03646</name>
</gene>
<reference evidence="2" key="1">
    <citation type="submission" date="2022-10" db="EMBL/GenBank/DDBJ databases">
        <title>Genome assembly of Pristionchus species.</title>
        <authorList>
            <person name="Yoshida K."/>
            <person name="Sommer R.J."/>
        </authorList>
    </citation>
    <scope>NUCLEOTIDE SEQUENCE [LARGE SCALE GENOMIC DNA]</scope>
    <source>
        <strain evidence="2">RS5460</strain>
    </source>
</reference>
<proteinExistence type="predicted"/>
<name>A0AAN4Z3U0_9BILA</name>
<comment type="caution">
    <text evidence="1">The sequence shown here is derived from an EMBL/GenBank/DDBJ whole genome shotgun (WGS) entry which is preliminary data.</text>
</comment>
<dbReference type="AlphaFoldDB" id="A0AAN4Z3U0"/>
<sequence length="74" mass="8788">LERVIETHGASLDRFAGQLAQLGRHHMLHAADWNTRWTEDFTPLLLQYLPDNYAIWHDYWKLAKEEIGEAQREN</sequence>
<dbReference type="Proteomes" id="UP001328107">
    <property type="component" value="Unassembled WGS sequence"/>
</dbReference>
<evidence type="ECO:0000313" key="2">
    <source>
        <dbReference type="Proteomes" id="UP001328107"/>
    </source>
</evidence>
<accession>A0AAN4Z3U0</accession>
<evidence type="ECO:0000313" key="1">
    <source>
        <dbReference type="EMBL" id="GMR33451.1"/>
    </source>
</evidence>
<dbReference type="EMBL" id="BTRK01000001">
    <property type="protein sequence ID" value="GMR33451.1"/>
    <property type="molecule type" value="Genomic_DNA"/>
</dbReference>
<keyword evidence="2" id="KW-1185">Reference proteome</keyword>
<feature type="non-terminal residue" evidence="1">
    <location>
        <position position="1"/>
    </location>
</feature>
<organism evidence="1 2">
    <name type="scientific">Pristionchus mayeri</name>
    <dbReference type="NCBI Taxonomy" id="1317129"/>
    <lineage>
        <taxon>Eukaryota</taxon>
        <taxon>Metazoa</taxon>
        <taxon>Ecdysozoa</taxon>
        <taxon>Nematoda</taxon>
        <taxon>Chromadorea</taxon>
        <taxon>Rhabditida</taxon>
        <taxon>Rhabditina</taxon>
        <taxon>Diplogasteromorpha</taxon>
        <taxon>Diplogasteroidea</taxon>
        <taxon>Neodiplogasteridae</taxon>
        <taxon>Pristionchus</taxon>
    </lineage>
</organism>
<feature type="non-terminal residue" evidence="1">
    <location>
        <position position="74"/>
    </location>
</feature>